<evidence type="ECO:0000256" key="1">
    <source>
        <dbReference type="ARBA" id="ARBA00022649"/>
    </source>
</evidence>
<evidence type="ECO:0000313" key="3">
    <source>
        <dbReference type="EMBL" id="NML27807.1"/>
    </source>
</evidence>
<comment type="caution">
    <text evidence="3">The sequence shown here is derived from an EMBL/GenBank/DDBJ whole genome shotgun (WGS) entry which is preliminary data.</text>
</comment>
<keyword evidence="1" id="KW-1277">Toxin-antitoxin system</keyword>
<dbReference type="Gene3D" id="1.20.5.780">
    <property type="entry name" value="Single helix bin"/>
    <property type="match status" value="1"/>
</dbReference>
<comment type="similarity">
    <text evidence="2">Belongs to the TacA antitoxin family.</text>
</comment>
<dbReference type="SUPFAM" id="SSF47598">
    <property type="entry name" value="Ribbon-helix-helix"/>
    <property type="match status" value="1"/>
</dbReference>
<dbReference type="GO" id="GO:0006355">
    <property type="term" value="P:regulation of DNA-templated transcription"/>
    <property type="evidence" value="ECO:0007669"/>
    <property type="project" value="InterPro"/>
</dbReference>
<sequence>MSNTKVRATASDARGRITARVPQALVETLDLAARMVGATVSQFVAQAALEKAEKIIENERVIRMSAEAATWFFDLIDNPPPPSSTLTNAMKRYNARKVSSEGSNSTFEFGA</sequence>
<dbReference type="Pfam" id="PF08681">
    <property type="entry name" value="TacA1"/>
    <property type="match status" value="1"/>
</dbReference>
<dbReference type="PANTHER" id="PTHR35401:SF2">
    <property type="entry name" value="ABC-TYPE TRANSPORT SYSTEM"/>
    <property type="match status" value="1"/>
</dbReference>
<evidence type="ECO:0000313" key="4">
    <source>
        <dbReference type="Proteomes" id="UP000580043"/>
    </source>
</evidence>
<name>A0A848G6F2_9RHOO</name>
<dbReference type="EMBL" id="JABBGA010000018">
    <property type="protein sequence ID" value="NML27807.1"/>
    <property type="molecule type" value="Genomic_DNA"/>
</dbReference>
<accession>A0A848G6F2</accession>
<evidence type="ECO:0000256" key="2">
    <source>
        <dbReference type="ARBA" id="ARBA00049988"/>
    </source>
</evidence>
<dbReference type="RefSeq" id="WP_169147339.1">
    <property type="nucleotide sequence ID" value="NZ_JABBGA010000018.1"/>
</dbReference>
<dbReference type="InterPro" id="IPR010985">
    <property type="entry name" value="Ribbon_hlx_hlx"/>
</dbReference>
<keyword evidence="4" id="KW-1185">Reference proteome</keyword>
<dbReference type="AlphaFoldDB" id="A0A848G6F2"/>
<reference evidence="3 4" key="1">
    <citation type="submission" date="2020-04" db="EMBL/GenBank/DDBJ databases">
        <title>Zoogloea sp. G-4-1-14 isolated from soil.</title>
        <authorList>
            <person name="Dahal R.H."/>
        </authorList>
    </citation>
    <scope>NUCLEOTIDE SEQUENCE [LARGE SCALE GENOMIC DNA]</scope>
    <source>
        <strain evidence="3 4">G-4-1-14</strain>
    </source>
</reference>
<proteinExistence type="inferred from homology"/>
<dbReference type="PANTHER" id="PTHR35401">
    <property type="entry name" value="COPG FAMILY HELIX-TURN-HELIX PROTEIN-RELATED-RELATED"/>
    <property type="match status" value="1"/>
</dbReference>
<protein>
    <submittedName>
        <fullName evidence="3">DUF1778 domain-containing protein</fullName>
    </submittedName>
</protein>
<dbReference type="InterPro" id="IPR014795">
    <property type="entry name" value="TacA_1-like"/>
</dbReference>
<dbReference type="Proteomes" id="UP000580043">
    <property type="component" value="Unassembled WGS sequence"/>
</dbReference>
<gene>
    <name evidence="3" type="ORF">HHL15_18790</name>
</gene>
<organism evidence="3 4">
    <name type="scientific">Zoogloea dura</name>
    <dbReference type="NCBI Taxonomy" id="2728840"/>
    <lineage>
        <taxon>Bacteria</taxon>
        <taxon>Pseudomonadati</taxon>
        <taxon>Pseudomonadota</taxon>
        <taxon>Betaproteobacteria</taxon>
        <taxon>Rhodocyclales</taxon>
        <taxon>Zoogloeaceae</taxon>
        <taxon>Zoogloea</taxon>
    </lineage>
</organism>